<evidence type="ECO:0000259" key="1">
    <source>
        <dbReference type="PROSITE" id="PS51819"/>
    </source>
</evidence>
<dbReference type="Proteomes" id="UP000609346">
    <property type="component" value="Unassembled WGS sequence"/>
</dbReference>
<sequence>MNLSLNGKVVIWLHVSRFEEAVEWYKEYLGLQLADNMGDIAFFRLNDDLTKLALVKSNLDNPKTHAVLDLQSDNIKKAYQLLKGRGVRVDDLENPYWVYHEFHFYDLEGNKLRIHGFSND</sequence>
<reference evidence="2 3" key="1">
    <citation type="submission" date="2020-09" db="EMBL/GenBank/DDBJ databases">
        <title>Paenibacillus sp. strain PR3 16S rRNA gene Genome sequencing and assembly.</title>
        <authorList>
            <person name="Kim J."/>
        </authorList>
    </citation>
    <scope>NUCLEOTIDE SEQUENCE [LARGE SCALE GENOMIC DNA]</scope>
    <source>
        <strain evidence="2 3">PR3</strain>
    </source>
</reference>
<dbReference type="InterPro" id="IPR004360">
    <property type="entry name" value="Glyas_Fos-R_dOase_dom"/>
</dbReference>
<gene>
    <name evidence="2" type="ORF">H8B09_14490</name>
</gene>
<dbReference type="Pfam" id="PF00903">
    <property type="entry name" value="Glyoxalase"/>
    <property type="match status" value="1"/>
</dbReference>
<dbReference type="RefSeq" id="WP_191204234.1">
    <property type="nucleotide sequence ID" value="NZ_JACXZA010000003.1"/>
</dbReference>
<evidence type="ECO:0000313" key="3">
    <source>
        <dbReference type="Proteomes" id="UP000609346"/>
    </source>
</evidence>
<organism evidence="2 3">
    <name type="scientific">Paenibacillus terricola</name>
    <dbReference type="NCBI Taxonomy" id="2763503"/>
    <lineage>
        <taxon>Bacteria</taxon>
        <taxon>Bacillati</taxon>
        <taxon>Bacillota</taxon>
        <taxon>Bacilli</taxon>
        <taxon>Bacillales</taxon>
        <taxon>Paenibacillaceae</taxon>
        <taxon>Paenibacillus</taxon>
    </lineage>
</organism>
<comment type="caution">
    <text evidence="2">The sequence shown here is derived from an EMBL/GenBank/DDBJ whole genome shotgun (WGS) entry which is preliminary data.</text>
</comment>
<dbReference type="InterPro" id="IPR037523">
    <property type="entry name" value="VOC_core"/>
</dbReference>
<dbReference type="InterPro" id="IPR029068">
    <property type="entry name" value="Glyas_Bleomycin-R_OHBP_Dase"/>
</dbReference>
<dbReference type="EMBL" id="JACXZA010000003">
    <property type="protein sequence ID" value="MBD3919969.1"/>
    <property type="molecule type" value="Genomic_DNA"/>
</dbReference>
<dbReference type="Gene3D" id="3.10.180.10">
    <property type="entry name" value="2,3-Dihydroxybiphenyl 1,2-Dioxygenase, domain 1"/>
    <property type="match status" value="1"/>
</dbReference>
<accession>A0ABR8N0J3</accession>
<name>A0ABR8N0J3_9BACL</name>
<protein>
    <submittedName>
        <fullName evidence="2">VOC family protein</fullName>
    </submittedName>
</protein>
<evidence type="ECO:0000313" key="2">
    <source>
        <dbReference type="EMBL" id="MBD3919969.1"/>
    </source>
</evidence>
<dbReference type="CDD" id="cd06587">
    <property type="entry name" value="VOC"/>
    <property type="match status" value="1"/>
</dbReference>
<feature type="domain" description="VOC" evidence="1">
    <location>
        <begin position="4"/>
        <end position="117"/>
    </location>
</feature>
<keyword evidence="3" id="KW-1185">Reference proteome</keyword>
<dbReference type="SUPFAM" id="SSF54593">
    <property type="entry name" value="Glyoxalase/Bleomycin resistance protein/Dihydroxybiphenyl dioxygenase"/>
    <property type="match status" value="1"/>
</dbReference>
<dbReference type="PROSITE" id="PS51819">
    <property type="entry name" value="VOC"/>
    <property type="match status" value="1"/>
</dbReference>
<proteinExistence type="predicted"/>